<proteinExistence type="predicted"/>
<gene>
    <name evidence="1" type="ORF">GCM10025770_05680</name>
</gene>
<protein>
    <submittedName>
        <fullName evidence="1">Uncharacterized protein</fullName>
    </submittedName>
</protein>
<dbReference type="EMBL" id="BAABLD010000002">
    <property type="protein sequence ID" value="GAA5159441.1"/>
    <property type="molecule type" value="Genomic_DNA"/>
</dbReference>
<evidence type="ECO:0000313" key="2">
    <source>
        <dbReference type="Proteomes" id="UP001500547"/>
    </source>
</evidence>
<dbReference type="Proteomes" id="UP001500547">
    <property type="component" value="Unassembled WGS sequence"/>
</dbReference>
<keyword evidence="2" id="KW-1185">Reference proteome</keyword>
<name>A0ABP9QAB9_9RHOO</name>
<evidence type="ECO:0000313" key="1">
    <source>
        <dbReference type="EMBL" id="GAA5159441.1"/>
    </source>
</evidence>
<reference evidence="2" key="1">
    <citation type="journal article" date="2019" name="Int. J. Syst. Evol. Microbiol.">
        <title>The Global Catalogue of Microorganisms (GCM) 10K type strain sequencing project: providing services to taxonomists for standard genome sequencing and annotation.</title>
        <authorList>
            <consortium name="The Broad Institute Genomics Platform"/>
            <consortium name="The Broad Institute Genome Sequencing Center for Infectious Disease"/>
            <person name="Wu L."/>
            <person name="Ma J."/>
        </authorList>
    </citation>
    <scope>NUCLEOTIDE SEQUENCE [LARGE SCALE GENOMIC DNA]</scope>
    <source>
        <strain evidence="2">JCM 18715</strain>
    </source>
</reference>
<comment type="caution">
    <text evidence="1">The sequence shown here is derived from an EMBL/GenBank/DDBJ whole genome shotgun (WGS) entry which is preliminary data.</text>
</comment>
<organism evidence="1 2">
    <name type="scientific">Viridibacterium curvum</name>
    <dbReference type="NCBI Taxonomy" id="1101404"/>
    <lineage>
        <taxon>Bacteria</taxon>
        <taxon>Pseudomonadati</taxon>
        <taxon>Pseudomonadota</taxon>
        <taxon>Betaproteobacteria</taxon>
        <taxon>Rhodocyclales</taxon>
        <taxon>Rhodocyclaceae</taxon>
        <taxon>Viridibacterium</taxon>
    </lineage>
</organism>
<accession>A0ABP9QAB9</accession>
<sequence>MFERRQRAISAMHFNQVTRNLGANEALPALPGLAAQLMAFQSDVARNSRVQMDVSDELDLSADQDELGGD</sequence>
<dbReference type="RefSeq" id="WP_345531318.1">
    <property type="nucleotide sequence ID" value="NZ_BAABLD010000002.1"/>
</dbReference>